<evidence type="ECO:0000313" key="2">
    <source>
        <dbReference type="Proteomes" id="UP001454036"/>
    </source>
</evidence>
<dbReference type="AlphaFoldDB" id="A0AAV3NQF9"/>
<comment type="caution">
    <text evidence="1">The sequence shown here is derived from an EMBL/GenBank/DDBJ whole genome shotgun (WGS) entry which is preliminary data.</text>
</comment>
<sequence length="73" mass="7801">MGSLSIVAMGDKEYTELRTYLLFAFDVSPPPANLLEMVSTLPVILGDTSILPPYLCLGFCLGDNSPGLRGDPP</sequence>
<dbReference type="EMBL" id="BAABME010000253">
    <property type="protein sequence ID" value="GAA0141163.1"/>
    <property type="molecule type" value="Genomic_DNA"/>
</dbReference>
<proteinExistence type="predicted"/>
<keyword evidence="2" id="KW-1185">Reference proteome</keyword>
<accession>A0AAV3NQF9</accession>
<dbReference type="Proteomes" id="UP001454036">
    <property type="component" value="Unassembled WGS sequence"/>
</dbReference>
<organism evidence="1 2">
    <name type="scientific">Lithospermum erythrorhizon</name>
    <name type="common">Purple gromwell</name>
    <name type="synonym">Lithospermum officinale var. erythrorhizon</name>
    <dbReference type="NCBI Taxonomy" id="34254"/>
    <lineage>
        <taxon>Eukaryota</taxon>
        <taxon>Viridiplantae</taxon>
        <taxon>Streptophyta</taxon>
        <taxon>Embryophyta</taxon>
        <taxon>Tracheophyta</taxon>
        <taxon>Spermatophyta</taxon>
        <taxon>Magnoliopsida</taxon>
        <taxon>eudicotyledons</taxon>
        <taxon>Gunneridae</taxon>
        <taxon>Pentapetalae</taxon>
        <taxon>asterids</taxon>
        <taxon>lamiids</taxon>
        <taxon>Boraginales</taxon>
        <taxon>Boraginaceae</taxon>
        <taxon>Boraginoideae</taxon>
        <taxon>Lithospermeae</taxon>
        <taxon>Lithospermum</taxon>
    </lineage>
</organism>
<reference evidence="1 2" key="1">
    <citation type="submission" date="2024-01" db="EMBL/GenBank/DDBJ databases">
        <title>The complete chloroplast genome sequence of Lithospermum erythrorhizon: insights into the phylogenetic relationship among Boraginaceae species and the maternal lineages of purple gromwells.</title>
        <authorList>
            <person name="Okada T."/>
            <person name="Watanabe K."/>
        </authorList>
    </citation>
    <scope>NUCLEOTIDE SEQUENCE [LARGE SCALE GENOMIC DNA]</scope>
</reference>
<gene>
    <name evidence="1" type="ORF">LIER_02370</name>
</gene>
<protein>
    <submittedName>
        <fullName evidence="1">Uncharacterized protein</fullName>
    </submittedName>
</protein>
<evidence type="ECO:0000313" key="1">
    <source>
        <dbReference type="EMBL" id="GAA0141163.1"/>
    </source>
</evidence>
<name>A0AAV3NQF9_LITER</name>